<dbReference type="InterPro" id="IPR000182">
    <property type="entry name" value="GNAT_dom"/>
</dbReference>
<dbReference type="GO" id="GO:0008080">
    <property type="term" value="F:N-acetyltransferase activity"/>
    <property type="evidence" value="ECO:0007669"/>
    <property type="project" value="InterPro"/>
</dbReference>
<dbReference type="PANTHER" id="PTHR47542:SF2">
    <property type="entry name" value="ACYL-COA N-ACYLTRANSFERASES (NAT) SUPERFAMILY PROTEIN"/>
    <property type="match status" value="1"/>
</dbReference>
<dbReference type="Pfam" id="PF00583">
    <property type="entry name" value="Acetyltransf_1"/>
    <property type="match status" value="1"/>
</dbReference>
<sequence length="143" mass="16394">MFKIRDFRASDSSDIIEIDREAFNSLNPSYDLFIYLAYGSDIIVAEKNGRVIGYVVLMDLGEGAKIMSIAVKSDYRGKGIGKALLEEAIRRCRKRKKKTITLEVRISNLKAQELYKKYGFEIVGKLEKYYSDGEDAYLMQLKL</sequence>
<dbReference type="Proteomes" id="UP000002613">
    <property type="component" value="Chromosome"/>
</dbReference>
<keyword evidence="2" id="KW-0808">Transferase</keyword>
<dbReference type="InterPro" id="IPR016181">
    <property type="entry name" value="Acyl_CoA_acyltransferase"/>
</dbReference>
<dbReference type="HOGENOM" id="CLU_013985_23_0_2"/>
<organism evidence="2 3">
    <name type="scientific">Ferroglobus placidus (strain DSM 10642 / AEDII12DO)</name>
    <dbReference type="NCBI Taxonomy" id="589924"/>
    <lineage>
        <taxon>Archaea</taxon>
        <taxon>Methanobacteriati</taxon>
        <taxon>Methanobacteriota</taxon>
        <taxon>Archaeoglobi</taxon>
        <taxon>Archaeoglobales</taxon>
        <taxon>Archaeoglobaceae</taxon>
        <taxon>Ferroglobus</taxon>
    </lineage>
</organism>
<dbReference type="PANTHER" id="PTHR47542">
    <property type="entry name" value="ACYL-COA N-ACYLTRANSFERASES (NAT) SUPERFAMILY PROTEIN"/>
    <property type="match status" value="1"/>
</dbReference>
<dbReference type="InterPro" id="IPR006464">
    <property type="entry name" value="AcTrfase_RimI/Ard1"/>
</dbReference>
<reference evidence="3" key="1">
    <citation type="submission" date="2010-02" db="EMBL/GenBank/DDBJ databases">
        <title>Complete sequence of Ferroglobus placidus DSM 10642.</title>
        <authorList>
            <consortium name="US DOE Joint Genome Institute"/>
            <person name="Lucas S."/>
            <person name="Copeland A."/>
            <person name="Lapidus A."/>
            <person name="Cheng J.-F."/>
            <person name="Bruce D."/>
            <person name="Goodwin L."/>
            <person name="Pitluck S."/>
            <person name="Saunders E."/>
            <person name="Brettin T."/>
            <person name="Detter J.C."/>
            <person name="Han C."/>
            <person name="Tapia R."/>
            <person name="Larimer F."/>
            <person name="Land M."/>
            <person name="Hauser L."/>
            <person name="Kyrpides N."/>
            <person name="Ivanova N."/>
            <person name="Holmes D."/>
            <person name="Lovley D."/>
            <person name="Kyrpides N."/>
            <person name="Anderson I.J."/>
            <person name="Woyke T."/>
        </authorList>
    </citation>
    <scope>NUCLEOTIDE SEQUENCE [LARGE SCALE GENOMIC DNA]</scope>
    <source>
        <strain evidence="3">DSM 10642 / AEDII12DO</strain>
    </source>
</reference>
<dbReference type="EMBL" id="CP001899">
    <property type="protein sequence ID" value="ADC64992.1"/>
    <property type="molecule type" value="Genomic_DNA"/>
</dbReference>
<accession>D3RWX9</accession>
<dbReference type="eggNOG" id="arCOG00833">
    <property type="taxonomic scope" value="Archaea"/>
</dbReference>
<dbReference type="Gene3D" id="3.40.630.30">
    <property type="match status" value="1"/>
</dbReference>
<evidence type="ECO:0000313" key="3">
    <source>
        <dbReference type="Proteomes" id="UP000002613"/>
    </source>
</evidence>
<dbReference type="SUPFAM" id="SSF55729">
    <property type="entry name" value="Acyl-CoA N-acyltransferases (Nat)"/>
    <property type="match status" value="1"/>
</dbReference>
<name>D3RWX9_FERPA</name>
<dbReference type="AlphaFoldDB" id="D3RWX9"/>
<proteinExistence type="predicted"/>
<gene>
    <name evidence="2" type="ordered locus">Ferp_0824</name>
</gene>
<feature type="domain" description="N-acetyltransferase" evidence="1">
    <location>
        <begin position="2"/>
        <end position="143"/>
    </location>
</feature>
<evidence type="ECO:0000259" key="1">
    <source>
        <dbReference type="PROSITE" id="PS51186"/>
    </source>
</evidence>
<dbReference type="RefSeq" id="WP_012965335.1">
    <property type="nucleotide sequence ID" value="NC_013849.1"/>
</dbReference>
<dbReference type="CDD" id="cd04301">
    <property type="entry name" value="NAT_SF"/>
    <property type="match status" value="1"/>
</dbReference>
<dbReference type="NCBIfam" id="TIGR01575">
    <property type="entry name" value="rimI"/>
    <property type="match status" value="1"/>
</dbReference>
<dbReference type="OrthoDB" id="43754at2157"/>
<evidence type="ECO:0000313" key="2">
    <source>
        <dbReference type="EMBL" id="ADC64992.1"/>
    </source>
</evidence>
<dbReference type="PROSITE" id="PS51186">
    <property type="entry name" value="GNAT"/>
    <property type="match status" value="1"/>
</dbReference>
<dbReference type="GeneID" id="8778330"/>
<keyword evidence="3" id="KW-1185">Reference proteome</keyword>
<reference evidence="2 3" key="2">
    <citation type="journal article" date="2011" name="Stand. Genomic Sci.">
        <title>Complete genome sequence of Ferroglobus placidus AEDII12DO.</title>
        <authorList>
            <person name="Anderson I."/>
            <person name="Risso C."/>
            <person name="Holmes D."/>
            <person name="Lucas S."/>
            <person name="Copeland A."/>
            <person name="Lapidus A."/>
            <person name="Cheng J.F."/>
            <person name="Bruce D."/>
            <person name="Goodwin L."/>
            <person name="Pitluck S."/>
            <person name="Saunders E."/>
            <person name="Brettin T."/>
            <person name="Detter J.C."/>
            <person name="Han C."/>
            <person name="Tapia R."/>
            <person name="Larimer F."/>
            <person name="Land M."/>
            <person name="Hauser L."/>
            <person name="Woyke T."/>
            <person name="Lovley D."/>
            <person name="Kyrpides N."/>
            <person name="Ivanova N."/>
        </authorList>
    </citation>
    <scope>NUCLEOTIDE SEQUENCE [LARGE SCALE GENOMIC DNA]</scope>
    <source>
        <strain evidence="3">DSM 10642 / AEDII12DO</strain>
    </source>
</reference>
<dbReference type="KEGG" id="fpl:Ferp_0824"/>
<protein>
    <submittedName>
        <fullName evidence="2">Ribosomal-protein-alanine acetyltransferase</fullName>
    </submittedName>
</protein>
<dbReference type="PaxDb" id="589924-Ferp_0824"/>
<dbReference type="STRING" id="589924.Ferp_0824"/>